<dbReference type="PANTHER" id="PTHR35460:SF1">
    <property type="entry name" value="TRNA LIGASE 1"/>
    <property type="match status" value="1"/>
</dbReference>
<name>A0AA87ZJI9_FICCA</name>
<keyword evidence="3" id="KW-1185">Reference proteome</keyword>
<dbReference type="GO" id="GO:0003972">
    <property type="term" value="F:RNA ligase (ATP) activity"/>
    <property type="evidence" value="ECO:0007669"/>
    <property type="project" value="InterPro"/>
</dbReference>
<dbReference type="EMBL" id="BTGU01000001">
    <property type="protein sequence ID" value="GMN25371.1"/>
    <property type="molecule type" value="Genomic_DNA"/>
</dbReference>
<feature type="compositionally biased region" description="Basic and acidic residues" evidence="1">
    <location>
        <begin position="67"/>
        <end position="78"/>
    </location>
</feature>
<evidence type="ECO:0000313" key="2">
    <source>
        <dbReference type="EMBL" id="GMN25371.1"/>
    </source>
</evidence>
<dbReference type="GO" id="GO:0006388">
    <property type="term" value="P:tRNA splicing, via endonucleolytic cleavage and ligation"/>
    <property type="evidence" value="ECO:0007669"/>
    <property type="project" value="InterPro"/>
</dbReference>
<sequence>MSALRCLSLPLPCRYSSSSPSAFRLRSLLFLRSSPSSLTLARSLAFSSAFSTSLSPTAMLRNQGRGSHNEQKCEEKPKPNRLTTDMEDSSVSVIEDVTKRIDELSVSRKAGPSNVSVLPVWFGNVQLANQAPIQDQHAIWQPKSYGTVSGATAVEVEETPVDKSAVLNQGNGVGQASASQISSVGLSKLFKGNLLESFTVDKSTYAQAQIRATFYPKFENEKSDQEVRTRMIEMVSKGLATLEVSLKHSGSLFMYAGNEGGAYAKNSFGNIYTAVGVFVLGRMFREAWGAEAAKKQAEFNEFLERNRMCISMELVTAVLGDHGQRPREDYGIILLFSIKNVVVTAVTELGNGKPKFYSTPDIIAFCRKWRLPSNHVWLFSTRKSVTSFFAAYDALCEEGTATTVCKALDEIADISVAGSKDHIEVQGEILEGLVARIVNHESSKHMEKVLEDFPIPPVEGASLDLGPSLRDICAANRSDEKQQIKALLQNIGNSFCPDHSDWLGNEAGDTQSRKPDKSVLTKFLQCHPADFSTTKLQEMIRLMRERNLPASFKCYHNLHKVDSVSSDDLFYKMVIHVHSDSAFRRYQKELRHKPQLWPLYRGFFIDINLFKANKEKAAELGKNRTSGIDGGSSAASGKDGLADEDANLMIKLKFLTYKLRTFLIRNGLPILFKEGPAAYKAYYLRQMKTWGTSAGKRREISNMLDEWAVNIRRKYGNKQLSSSTYLSEAEPFLEQYAKRSPQNQVLIGSAGSFVTAEDFLAIIEGGRDEEGDLEREWEVAPSSPGPYVKDSVPRDEGLIVFFPGIPGCAKSALCKELLNAPEGLGDKRPVESLMGDLIKGKYWQRVADECRKKPYSIMLADKNAPNEEVWRQIENMCYSTRASAVPVVPDSEGSLLFLKLLWVLSAVSSYLYLLAIILSILPLCPEKCECLQALPCSILSNLYSCGYQILTFLDSVGKRGTDSNPFSLDALAVFMYRVLQRVNHPGNLDKTSPNAGFVLLMFYHLYEGKTRKEFDNELIERFGSLIKMPLLKSDRSPLPDPVRSVLEEGINLYDLHRNRHGRMESTKGTYTREWAKWEKQLREVLLANAEYLNSIQVPFEFAVKEVLEQLRKIAKGEYKTPDTGKRTFGTFVFAAVNLPVTEIKSHLHDLVRKNPEAVGVLADEHIKNLTKAHVTLAHKRTHGVATIASYGVFLHKEVPVELTALLFTDKMAAFEAELGSVDGERVVSKNEWPHVTIWTAEGLGPKHANRLPELLAEGKATRIQINPPITIRGALEFY</sequence>
<dbReference type="Proteomes" id="UP001187192">
    <property type="component" value="Unassembled WGS sequence"/>
</dbReference>
<dbReference type="PANTHER" id="PTHR35460">
    <property type="entry name" value="TRNA LIGASE 1"/>
    <property type="match status" value="1"/>
</dbReference>
<organism evidence="2 3">
    <name type="scientific">Ficus carica</name>
    <name type="common">Common fig</name>
    <dbReference type="NCBI Taxonomy" id="3494"/>
    <lineage>
        <taxon>Eukaryota</taxon>
        <taxon>Viridiplantae</taxon>
        <taxon>Streptophyta</taxon>
        <taxon>Embryophyta</taxon>
        <taxon>Tracheophyta</taxon>
        <taxon>Spermatophyta</taxon>
        <taxon>Magnoliopsida</taxon>
        <taxon>eudicotyledons</taxon>
        <taxon>Gunneridae</taxon>
        <taxon>Pentapetalae</taxon>
        <taxon>rosids</taxon>
        <taxon>fabids</taxon>
        <taxon>Rosales</taxon>
        <taxon>Moraceae</taxon>
        <taxon>Ficeae</taxon>
        <taxon>Ficus</taxon>
    </lineage>
</organism>
<comment type="caution">
    <text evidence="2">The sequence shown here is derived from an EMBL/GenBank/DDBJ whole genome shotgun (WGS) entry which is preliminary data.</text>
</comment>
<evidence type="ECO:0000313" key="3">
    <source>
        <dbReference type="Proteomes" id="UP001187192"/>
    </source>
</evidence>
<protein>
    <recommendedName>
        <fullName evidence="4">tRNA ligase phosphodiesterase domain-containing protein</fullName>
    </recommendedName>
</protein>
<evidence type="ECO:0000256" key="1">
    <source>
        <dbReference type="SAM" id="MobiDB-lite"/>
    </source>
</evidence>
<reference evidence="2" key="1">
    <citation type="submission" date="2023-07" db="EMBL/GenBank/DDBJ databases">
        <title>draft genome sequence of fig (Ficus carica).</title>
        <authorList>
            <person name="Takahashi T."/>
            <person name="Nishimura K."/>
        </authorList>
    </citation>
    <scope>NUCLEOTIDE SEQUENCE</scope>
</reference>
<gene>
    <name evidence="2" type="ORF">TIFTF001_000920</name>
</gene>
<proteinExistence type="predicted"/>
<evidence type="ECO:0008006" key="4">
    <source>
        <dbReference type="Google" id="ProtNLM"/>
    </source>
</evidence>
<dbReference type="Gramene" id="FCD_00001039-RA">
    <property type="protein sequence ID" value="FCD_00001039-RA:cds"/>
    <property type="gene ID" value="FCD_00001039"/>
</dbReference>
<accession>A0AA87ZJI9</accession>
<dbReference type="InterPro" id="IPR038837">
    <property type="entry name" value="tRNA_ligase_1"/>
</dbReference>
<feature type="region of interest" description="Disordered" evidence="1">
    <location>
        <begin position="61"/>
        <end position="89"/>
    </location>
</feature>
<dbReference type="AlphaFoldDB" id="A0AA87ZJI9"/>